<name>M9M7J1_PAEPP</name>
<proteinExistence type="predicted"/>
<evidence type="ECO:0000313" key="2">
    <source>
        <dbReference type="Proteomes" id="UP000029453"/>
    </source>
</evidence>
<dbReference type="Proteomes" id="UP000029453">
    <property type="component" value="Unassembled WGS sequence"/>
</dbReference>
<keyword evidence="2" id="KW-1185">Reference proteome</keyword>
<comment type="caution">
    <text evidence="1">The sequence shown here is derived from an EMBL/GenBank/DDBJ whole genome shotgun (WGS) entry which is preliminary data.</text>
</comment>
<dbReference type="AlphaFoldDB" id="M9M7J1"/>
<sequence>MVVCSLVVSLAGVSYASPEQASVEPSYSVDQEKRFTIHKVDYTTYVTYHEIPRTSDIRVVDKHTGETVFEEHGASIKTVLSWLEQPAQGNRHKRFVFVIPLAWGAAEIAAAITAGLTAATGIALTVKDYEDAKDSVYYNMKKEIEDAAKKIPQKLKKDGDDYSVDMGKFSQKVKSNDGVVFKDPKTGWSIQKNRNTSHRGDKWKLRNKDGERIASVTEEGKIV</sequence>
<accession>M9M7J1</accession>
<evidence type="ECO:0000313" key="1">
    <source>
        <dbReference type="EMBL" id="GAC43693.1"/>
    </source>
</evidence>
<dbReference type="EMBL" id="BALG01000242">
    <property type="protein sequence ID" value="GAC43693.1"/>
    <property type="molecule type" value="Genomic_DNA"/>
</dbReference>
<protein>
    <submittedName>
        <fullName evidence="1">Uncharacterized protein</fullName>
    </submittedName>
</protein>
<reference evidence="1 2" key="1">
    <citation type="submission" date="2012-10" db="EMBL/GenBank/DDBJ databases">
        <title>Draft Genome Sequence of Paenibacillus popilliae ATCC 14706T.</title>
        <authorList>
            <person name="Iiyama K."/>
            <person name="Mori K."/>
            <person name="Mon H."/>
            <person name="Chieda Y."/>
            <person name="Lee J.M."/>
            <person name="Kusakabe T."/>
            <person name="Tashiro K."/>
            <person name="Asano S."/>
            <person name="Yasunaga-Aoki C."/>
            <person name="Shimizu S."/>
        </authorList>
    </citation>
    <scope>NUCLEOTIDE SEQUENCE [LARGE SCALE GENOMIC DNA]</scope>
    <source>
        <strain evidence="1 2">ATCC 14706</strain>
    </source>
</reference>
<gene>
    <name evidence="1" type="ORF">PPOP_3093</name>
</gene>
<organism evidence="1 2">
    <name type="scientific">Paenibacillus popilliae ATCC 14706</name>
    <dbReference type="NCBI Taxonomy" id="1212764"/>
    <lineage>
        <taxon>Bacteria</taxon>
        <taxon>Bacillati</taxon>
        <taxon>Bacillota</taxon>
        <taxon>Bacilli</taxon>
        <taxon>Bacillales</taxon>
        <taxon>Paenibacillaceae</taxon>
        <taxon>Paenibacillus</taxon>
    </lineage>
</organism>